<sequence>MGGKFSSITDNMVEKQKQLQVEMVKLQLDNQILMQDRMMKKQIALQMAMTKERTYWFAGFVSFMYAAAFVITKKEGKVPKILVGPAVALTVVTAYQYDMAFLNKMNRIKKMADEYEHDPSLWIHPIQPLKYPTTDTTNTKK</sequence>
<proteinExistence type="predicted"/>
<keyword evidence="1" id="KW-0472">Membrane</keyword>
<dbReference type="Proteomes" id="UP000076078">
    <property type="component" value="Unassembled WGS sequence"/>
</dbReference>
<dbReference type="InterPro" id="IPR019319">
    <property type="entry name" value="Plg-R(KT)"/>
</dbReference>
<evidence type="ECO:0000313" key="3">
    <source>
        <dbReference type="Proteomes" id="UP000076078"/>
    </source>
</evidence>
<dbReference type="PANTHER" id="PTHR13411">
    <property type="entry name" value="PLASMINOGEN RECEPTOR (KT)"/>
    <property type="match status" value="1"/>
</dbReference>
<evidence type="ECO:0000256" key="1">
    <source>
        <dbReference type="SAM" id="Phobius"/>
    </source>
</evidence>
<organism evidence="2 3">
    <name type="scientific">Tieghemostelium lacteum</name>
    <name type="common">Slime mold</name>
    <name type="synonym">Dictyostelium lacteum</name>
    <dbReference type="NCBI Taxonomy" id="361077"/>
    <lineage>
        <taxon>Eukaryota</taxon>
        <taxon>Amoebozoa</taxon>
        <taxon>Evosea</taxon>
        <taxon>Eumycetozoa</taxon>
        <taxon>Dictyostelia</taxon>
        <taxon>Dictyosteliales</taxon>
        <taxon>Raperosteliaceae</taxon>
        <taxon>Tieghemostelium</taxon>
    </lineage>
</organism>
<evidence type="ECO:0000313" key="2">
    <source>
        <dbReference type="EMBL" id="KYQ92588.1"/>
    </source>
</evidence>
<accession>A0A151ZF49</accession>
<keyword evidence="1" id="KW-1133">Transmembrane helix</keyword>
<keyword evidence="1" id="KW-0812">Transmembrane</keyword>
<protein>
    <recommendedName>
        <fullName evidence="4">Plasminogen receptor (KT)</fullName>
    </recommendedName>
</protein>
<dbReference type="OMA" id="MGYYTDW"/>
<dbReference type="Pfam" id="PF10166">
    <property type="entry name" value="DUF2368"/>
    <property type="match status" value="1"/>
</dbReference>
<feature type="transmembrane region" description="Helical" evidence="1">
    <location>
        <begin position="55"/>
        <end position="72"/>
    </location>
</feature>
<dbReference type="GO" id="GO:0005886">
    <property type="term" value="C:plasma membrane"/>
    <property type="evidence" value="ECO:0007669"/>
    <property type="project" value="InterPro"/>
</dbReference>
<comment type="caution">
    <text evidence="2">The sequence shown here is derived from an EMBL/GenBank/DDBJ whole genome shotgun (WGS) entry which is preliminary data.</text>
</comment>
<keyword evidence="3" id="KW-1185">Reference proteome</keyword>
<dbReference type="PANTHER" id="PTHR13411:SF6">
    <property type="entry name" value="PLASMINOGEN RECEPTOR (KT)"/>
    <property type="match status" value="1"/>
</dbReference>
<name>A0A151ZF49_TIELA</name>
<dbReference type="AlphaFoldDB" id="A0A151ZF49"/>
<evidence type="ECO:0008006" key="4">
    <source>
        <dbReference type="Google" id="ProtNLM"/>
    </source>
</evidence>
<gene>
    <name evidence="2" type="ORF">DLAC_06580</name>
</gene>
<dbReference type="OrthoDB" id="10256697at2759"/>
<reference evidence="2 3" key="1">
    <citation type="submission" date="2015-12" db="EMBL/GenBank/DDBJ databases">
        <title>Dictyostelia acquired genes for synthesis and detection of signals that induce cell-type specialization by lateral gene transfer from prokaryotes.</title>
        <authorList>
            <person name="Gloeckner G."/>
            <person name="Schaap P."/>
        </authorList>
    </citation>
    <scope>NUCLEOTIDE SEQUENCE [LARGE SCALE GENOMIC DNA]</scope>
    <source>
        <strain evidence="2 3">TK</strain>
    </source>
</reference>
<feature type="transmembrane region" description="Helical" evidence="1">
    <location>
        <begin position="78"/>
        <end position="97"/>
    </location>
</feature>
<dbReference type="EMBL" id="LODT01000029">
    <property type="protein sequence ID" value="KYQ92588.1"/>
    <property type="molecule type" value="Genomic_DNA"/>
</dbReference>
<dbReference type="InParanoid" id="A0A151ZF49"/>